<organism evidence="1 2">
    <name type="scientific">Paeniglutamicibacter sulfureus</name>
    <dbReference type="NCBI Taxonomy" id="43666"/>
    <lineage>
        <taxon>Bacteria</taxon>
        <taxon>Bacillati</taxon>
        <taxon>Actinomycetota</taxon>
        <taxon>Actinomycetes</taxon>
        <taxon>Micrococcales</taxon>
        <taxon>Micrococcaceae</taxon>
        <taxon>Paeniglutamicibacter</taxon>
    </lineage>
</organism>
<comment type="caution">
    <text evidence="1">The sequence shown here is derived from an EMBL/GenBank/DDBJ whole genome shotgun (WGS) entry which is preliminary data.</text>
</comment>
<accession>A0ABU2BH22</accession>
<name>A0ABU2BH22_9MICC</name>
<reference evidence="1 2" key="1">
    <citation type="submission" date="2023-07" db="EMBL/GenBank/DDBJ databases">
        <title>Sequencing the genomes of 1000 actinobacteria strains.</title>
        <authorList>
            <person name="Klenk H.-P."/>
        </authorList>
    </citation>
    <scope>NUCLEOTIDE SEQUENCE [LARGE SCALE GENOMIC DNA]</scope>
    <source>
        <strain evidence="1 2">DSM 20167</strain>
    </source>
</reference>
<proteinExistence type="predicted"/>
<keyword evidence="2" id="KW-1185">Reference proteome</keyword>
<dbReference type="Proteomes" id="UP001183817">
    <property type="component" value="Unassembled WGS sequence"/>
</dbReference>
<gene>
    <name evidence="1" type="ORF">J2S64_000380</name>
</gene>
<protein>
    <submittedName>
        <fullName evidence="1">Uncharacterized protein</fullName>
    </submittedName>
</protein>
<dbReference type="RefSeq" id="WP_310287661.1">
    <property type="nucleotide sequence ID" value="NZ_BAAAWO010000001.1"/>
</dbReference>
<evidence type="ECO:0000313" key="2">
    <source>
        <dbReference type="Proteomes" id="UP001183817"/>
    </source>
</evidence>
<dbReference type="EMBL" id="JAVDYI010000001">
    <property type="protein sequence ID" value="MDR7356689.1"/>
    <property type="molecule type" value="Genomic_DNA"/>
</dbReference>
<evidence type="ECO:0000313" key="1">
    <source>
        <dbReference type="EMBL" id="MDR7356689.1"/>
    </source>
</evidence>
<sequence>MTRLRELFAQNLFGALSDTPTGARPSRAPAGRVLAGEAAIEFGVPMGLVFVLVLHDRRSALAATR</sequence>